<sequence length="341" mass="38395">MLGDIEMNILVTGGAGFIGRWVVKKLLENGHKILALDNLSNGRIENIEEFQGNNNFKFVKGDIKDEALLSGIFEKEKFDIIYHLGASINVQDSIDDPKTTFYNDTVGTFNILEKAKIQMFGNNAKMSADEWVLDSHEEIHPCKVVFMSTCMVYDKADDNRINEKHPTKPISPYGASKIAAENMVLSYYHSYKLPAVVIRPFNTYGPFQKTGGEGGVIAIFIKKALEKQELNIYGTGEQTRDLLYVKDCADFVVDAGYCKEIDGEIVNAGTGRDVTVNELARIIAKNRADIKHVKHIHPQSEIMKLLCDYSKAKEIMGWEPKFTLEQGIEETEEWIKSTNLI</sequence>
<evidence type="ECO:0000259" key="1">
    <source>
        <dbReference type="Pfam" id="PF16363"/>
    </source>
</evidence>
<protein>
    <submittedName>
        <fullName evidence="2">dTDP-glucose 4,6-dehydratase</fullName>
    </submittedName>
</protein>
<dbReference type="PANTHER" id="PTHR43000">
    <property type="entry name" value="DTDP-D-GLUCOSE 4,6-DEHYDRATASE-RELATED"/>
    <property type="match status" value="1"/>
</dbReference>
<dbReference type="Gene3D" id="3.40.50.720">
    <property type="entry name" value="NAD(P)-binding Rossmann-like Domain"/>
    <property type="match status" value="1"/>
</dbReference>
<dbReference type="Proteomes" id="UP000184447">
    <property type="component" value="Unassembled WGS sequence"/>
</dbReference>
<reference evidence="2 3" key="1">
    <citation type="submission" date="2016-11" db="EMBL/GenBank/DDBJ databases">
        <authorList>
            <person name="Jaros S."/>
            <person name="Januszkiewicz K."/>
            <person name="Wedrychowicz H."/>
        </authorList>
    </citation>
    <scope>NUCLEOTIDE SEQUENCE [LARGE SCALE GENOMIC DNA]</scope>
    <source>
        <strain evidence="2 3">DSM 8605</strain>
    </source>
</reference>
<proteinExistence type="predicted"/>
<dbReference type="AlphaFoldDB" id="A0A1M5W6J7"/>
<evidence type="ECO:0000313" key="2">
    <source>
        <dbReference type="EMBL" id="SHH83219.1"/>
    </source>
</evidence>
<accession>A0A1M5W6J7</accession>
<keyword evidence="3" id="KW-1185">Reference proteome</keyword>
<name>A0A1M5W6J7_9CLOT</name>
<organism evidence="2 3">
    <name type="scientific">Clostridium grantii DSM 8605</name>
    <dbReference type="NCBI Taxonomy" id="1121316"/>
    <lineage>
        <taxon>Bacteria</taxon>
        <taxon>Bacillati</taxon>
        <taxon>Bacillota</taxon>
        <taxon>Clostridia</taxon>
        <taxon>Eubacteriales</taxon>
        <taxon>Clostridiaceae</taxon>
        <taxon>Clostridium</taxon>
    </lineage>
</organism>
<dbReference type="SUPFAM" id="SSF51735">
    <property type="entry name" value="NAD(P)-binding Rossmann-fold domains"/>
    <property type="match status" value="1"/>
</dbReference>
<dbReference type="EMBL" id="FQXM01000015">
    <property type="protein sequence ID" value="SHH83219.1"/>
    <property type="molecule type" value="Genomic_DNA"/>
</dbReference>
<dbReference type="Pfam" id="PF16363">
    <property type="entry name" value="GDP_Man_Dehyd"/>
    <property type="match status" value="1"/>
</dbReference>
<dbReference type="Gene3D" id="3.90.25.10">
    <property type="entry name" value="UDP-galactose 4-epimerase, domain 1"/>
    <property type="match status" value="1"/>
</dbReference>
<dbReference type="InterPro" id="IPR036291">
    <property type="entry name" value="NAD(P)-bd_dom_sf"/>
</dbReference>
<evidence type="ECO:0000313" key="3">
    <source>
        <dbReference type="Proteomes" id="UP000184447"/>
    </source>
</evidence>
<dbReference type="STRING" id="1121316.SAMN02745207_02715"/>
<dbReference type="InterPro" id="IPR016040">
    <property type="entry name" value="NAD(P)-bd_dom"/>
</dbReference>
<feature type="domain" description="NAD(P)-binding" evidence="1">
    <location>
        <begin position="10"/>
        <end position="331"/>
    </location>
</feature>
<gene>
    <name evidence="2" type="ORF">SAMN02745207_02715</name>
</gene>